<keyword evidence="2" id="KW-1185">Reference proteome</keyword>
<reference evidence="1 2" key="1">
    <citation type="submission" date="2018-05" db="EMBL/GenBank/DDBJ databases">
        <title>Rhodobacteraceae gen. nov., sp. nov. isolated from sea water.</title>
        <authorList>
            <person name="Ren Y."/>
        </authorList>
    </citation>
    <scope>NUCLEOTIDE SEQUENCE [LARGE SCALE GENOMIC DNA]</scope>
    <source>
        <strain evidence="1 2">TG-679</strain>
    </source>
</reference>
<name>A0A2V2LGU1_9RHOB</name>
<organism evidence="1 2">
    <name type="scientific">Meridianimarinicoccus roseus</name>
    <dbReference type="NCBI Taxonomy" id="2072018"/>
    <lineage>
        <taxon>Bacteria</taxon>
        <taxon>Pseudomonadati</taxon>
        <taxon>Pseudomonadota</taxon>
        <taxon>Alphaproteobacteria</taxon>
        <taxon>Rhodobacterales</taxon>
        <taxon>Paracoccaceae</taxon>
        <taxon>Meridianimarinicoccus</taxon>
    </lineage>
</organism>
<dbReference type="AlphaFoldDB" id="A0A2V2LGU1"/>
<dbReference type="EMBL" id="QGKU01000038">
    <property type="protein sequence ID" value="PWR02387.1"/>
    <property type="molecule type" value="Genomic_DNA"/>
</dbReference>
<protein>
    <submittedName>
        <fullName evidence="1">Uncharacterized protein</fullName>
    </submittedName>
</protein>
<evidence type="ECO:0000313" key="1">
    <source>
        <dbReference type="EMBL" id="PWR02387.1"/>
    </source>
</evidence>
<sequence length="86" mass="9191">MQNATQTLLTGATAMDTSTIRIAIRGLNEPWDSSRILAVIEEIAASLREEADIPARLTADSMTIAIDVATDRLPDAAALLRDLGLI</sequence>
<comment type="caution">
    <text evidence="1">The sequence shown here is derived from an EMBL/GenBank/DDBJ whole genome shotgun (WGS) entry which is preliminary data.</text>
</comment>
<proteinExistence type="predicted"/>
<evidence type="ECO:0000313" key="2">
    <source>
        <dbReference type="Proteomes" id="UP000245680"/>
    </source>
</evidence>
<dbReference type="Proteomes" id="UP000245680">
    <property type="component" value="Unassembled WGS sequence"/>
</dbReference>
<gene>
    <name evidence="1" type="ORF">DKT77_12700</name>
</gene>
<accession>A0A2V2LGU1</accession>